<evidence type="ECO:0000313" key="1">
    <source>
        <dbReference type="EMBL" id="MBU5675330.1"/>
    </source>
</evidence>
<dbReference type="RefSeq" id="WP_212379524.1">
    <property type="nucleotide sequence ID" value="NZ_JAHLQK010000001.1"/>
</dbReference>
<sequence>MINKFFGKEVKVINLGLESFAKDLKAQNIKVVHVDWRPPAGGNKKMISLLAKLKK</sequence>
<proteinExistence type="predicted"/>
<accession>A0ABS6G1S0</accession>
<dbReference type="Proteomes" id="UP000779508">
    <property type="component" value="Unassembled WGS sequence"/>
</dbReference>
<dbReference type="EMBL" id="JAHLQK010000001">
    <property type="protein sequence ID" value="MBU5675330.1"/>
    <property type="molecule type" value="Genomic_DNA"/>
</dbReference>
<dbReference type="Gene3D" id="3.40.50.720">
    <property type="entry name" value="NAD(P)-binding Rossmann-like Domain"/>
    <property type="match status" value="1"/>
</dbReference>
<name>A0ABS6G1S0_9FIRM</name>
<comment type="caution">
    <text evidence="1">The sequence shown here is derived from an EMBL/GenBank/DDBJ whole genome shotgun (WGS) entry which is preliminary data.</text>
</comment>
<gene>
    <name evidence="1" type="ORF">KQI88_02735</name>
</gene>
<reference evidence="1 2" key="1">
    <citation type="submission" date="2021-06" db="EMBL/GenBank/DDBJ databases">
        <authorList>
            <person name="Sun Q."/>
            <person name="Li D."/>
        </authorList>
    </citation>
    <scope>NUCLEOTIDE SEQUENCE [LARGE SCALE GENOMIC DNA]</scope>
    <source>
        <strain evidence="1 2">MSJ-5</strain>
    </source>
</reference>
<organism evidence="1 2">
    <name type="scientific">Alkaliphilus flagellatus</name>
    <dbReference type="NCBI Taxonomy" id="2841507"/>
    <lineage>
        <taxon>Bacteria</taxon>
        <taxon>Bacillati</taxon>
        <taxon>Bacillota</taxon>
        <taxon>Clostridia</taxon>
        <taxon>Peptostreptococcales</taxon>
        <taxon>Natronincolaceae</taxon>
        <taxon>Alkaliphilus</taxon>
    </lineage>
</organism>
<protein>
    <submittedName>
        <fullName evidence="1">FdrA domain protein</fullName>
    </submittedName>
</protein>
<keyword evidence="2" id="KW-1185">Reference proteome</keyword>
<evidence type="ECO:0000313" key="2">
    <source>
        <dbReference type="Proteomes" id="UP000779508"/>
    </source>
</evidence>